<dbReference type="EMBL" id="CAAKMV010000152">
    <property type="protein sequence ID" value="VIO61172.1"/>
    <property type="molecule type" value="Genomic_DNA"/>
</dbReference>
<sequence>MVFQLAVSSYYVVDPRIRGGLIGLNGPSLDTVRTHTELGRQVSHFTSAYQCLRSAATVSLLRKPHNKAYLFLVIINFWAFYHTSTDLLPADIRGFFIQSPIA</sequence>
<dbReference type="AlphaFoldDB" id="A0A4E9EEE1"/>
<proteinExistence type="predicted"/>
<name>A0A4E9EEE1_GIBZA</name>
<protein>
    <submittedName>
        <fullName evidence="1">Uncharacterized protein</fullName>
    </submittedName>
</protein>
<organism evidence="1">
    <name type="scientific">Gibberella zeae</name>
    <name type="common">Wheat head blight fungus</name>
    <name type="synonym">Fusarium graminearum</name>
    <dbReference type="NCBI Taxonomy" id="5518"/>
    <lineage>
        <taxon>Eukaryota</taxon>
        <taxon>Fungi</taxon>
        <taxon>Dikarya</taxon>
        <taxon>Ascomycota</taxon>
        <taxon>Pezizomycotina</taxon>
        <taxon>Sordariomycetes</taxon>
        <taxon>Hypocreomycetidae</taxon>
        <taxon>Hypocreales</taxon>
        <taxon>Nectriaceae</taxon>
        <taxon>Fusarium</taxon>
    </lineage>
</organism>
<reference evidence="1" key="1">
    <citation type="submission" date="2019-04" db="EMBL/GenBank/DDBJ databases">
        <authorList>
            <person name="Melise S."/>
            <person name="Noan J."/>
            <person name="Okalmin O."/>
        </authorList>
    </citation>
    <scope>NUCLEOTIDE SEQUENCE</scope>
    <source>
        <strain evidence="1">FN9</strain>
    </source>
</reference>
<accession>A0A4E9EEE1</accession>
<evidence type="ECO:0000313" key="1">
    <source>
        <dbReference type="EMBL" id="VIO61172.1"/>
    </source>
</evidence>
<gene>
    <name evidence="1" type="ORF">FUG_LOCUS431304</name>
</gene>